<keyword evidence="3" id="KW-0963">Cytoplasm</keyword>
<evidence type="ECO:0000256" key="1">
    <source>
        <dbReference type="ARBA" id="ARBA00004514"/>
    </source>
</evidence>
<dbReference type="GO" id="GO:0005851">
    <property type="term" value="C:eukaryotic translation initiation factor 2B complex"/>
    <property type="evidence" value="ECO:0007669"/>
    <property type="project" value="TreeGrafter"/>
</dbReference>
<evidence type="ECO:0000256" key="2">
    <source>
        <dbReference type="ARBA" id="ARBA00007251"/>
    </source>
</evidence>
<accession>A0A6U4LTB6</accession>
<dbReference type="EMBL" id="HBFK01039731">
    <property type="protein sequence ID" value="CAD8757619.1"/>
    <property type="molecule type" value="Transcribed_RNA"/>
</dbReference>
<dbReference type="AlphaFoldDB" id="A0A6U4LTB6"/>
<evidence type="ECO:0000256" key="10">
    <source>
        <dbReference type="SAM" id="Coils"/>
    </source>
</evidence>
<dbReference type="Pfam" id="PF01008">
    <property type="entry name" value="IF-2B"/>
    <property type="match status" value="1"/>
</dbReference>
<keyword evidence="10" id="KW-0175">Coiled coil</keyword>
<reference evidence="11" key="1">
    <citation type="submission" date="2021-01" db="EMBL/GenBank/DDBJ databases">
        <authorList>
            <person name="Corre E."/>
            <person name="Pelletier E."/>
            <person name="Niang G."/>
            <person name="Scheremetjew M."/>
            <person name="Finn R."/>
            <person name="Kale V."/>
            <person name="Holt S."/>
            <person name="Cochrane G."/>
            <person name="Meng A."/>
            <person name="Brown T."/>
            <person name="Cohen L."/>
        </authorList>
    </citation>
    <scope>NUCLEOTIDE SEQUENCE</scope>
    <source>
        <strain evidence="11">CCMP441</strain>
        <strain evidence="12">CCMP644</strain>
    </source>
</reference>
<dbReference type="GO" id="GO:0003743">
    <property type="term" value="F:translation initiation factor activity"/>
    <property type="evidence" value="ECO:0007669"/>
    <property type="project" value="UniProtKB-KW"/>
</dbReference>
<name>A0A6U4LTB6_HEMAN</name>
<proteinExistence type="inferred from homology"/>
<comment type="subcellular location">
    <subcellularLocation>
        <location evidence="1">Cytoplasm</location>
        <location evidence="1">Cytosol</location>
    </subcellularLocation>
</comment>
<sequence length="368" mass="40323">MPGEGGENRGTFIDNPMVQELINKLKRRQLNSKECAIGTVEALRSVIGATKGNNPARILEEVRAVGRELVRAQPTELTVGNMVRRILFIIREEYETQAASEANDAGEREGGIMQRHQPSLHNVLEGELAMQDTGIWSKQMPVNFKQNVNQSIKEVVDEIEGIQDQIADQAMEHIHANEVILTSNYSVTVLHFLKEVKSKGRKFEVVVAESAPVMDGHKMAQLLAKAGISTTVISDAAIFALMARVNKVIVGCSAVLANGGIISHVGMHNIALAAKHHSVPFVVCTGMFKLSPTFPHDQYSLSELQSPASISGSGADSIDRSVRVLNPKTDYIPPQLIDLFLTNAGGHNPSYIYRLLAEYYSMQDQSLD</sequence>
<dbReference type="EMBL" id="HBFX01021858">
    <property type="protein sequence ID" value="CAD8958777.1"/>
    <property type="molecule type" value="Transcribed_RNA"/>
</dbReference>
<evidence type="ECO:0000256" key="9">
    <source>
        <dbReference type="RuleBase" id="RU003814"/>
    </source>
</evidence>
<keyword evidence="4" id="KW-0396">Initiation factor</keyword>
<protein>
    <recommendedName>
        <fullName evidence="6">Translation initiation factor eIF2B subunit beta</fullName>
    </recommendedName>
    <alternativeName>
        <fullName evidence="7">eIF2B GDP-GTP exchange factor subunit beta</fullName>
    </alternativeName>
</protein>
<feature type="coiled-coil region" evidence="10">
    <location>
        <begin position="145"/>
        <end position="172"/>
    </location>
</feature>
<dbReference type="Gene3D" id="3.40.50.10470">
    <property type="entry name" value="Translation initiation factor eif-2b, domain 2"/>
    <property type="match status" value="1"/>
</dbReference>
<comment type="subunit">
    <text evidence="8">Component of the translation initiation factor 2B (eIF2B) complex which is a heterodecamer of two sets of five different subunits: alpha, beta, gamma, delta and epsilon. Subunits alpha, beta and delta comprise a regulatory subcomplex and subunits epsilon and gamma comprise a catalytic subcomplex. Within the complex, the hexameric regulatory complex resides at the center, with the two heterodimeric catalytic subcomplexes bound on opposite sides.</text>
</comment>
<organism evidence="11">
    <name type="scientific">Hemiselmis andersenii</name>
    <name type="common">Cryptophyte alga</name>
    <dbReference type="NCBI Taxonomy" id="464988"/>
    <lineage>
        <taxon>Eukaryota</taxon>
        <taxon>Cryptophyceae</taxon>
        <taxon>Cryptomonadales</taxon>
        <taxon>Hemiselmidaceae</taxon>
        <taxon>Hemiselmis</taxon>
    </lineage>
</organism>
<dbReference type="SUPFAM" id="SSF100950">
    <property type="entry name" value="NagB/RpiA/CoA transferase-like"/>
    <property type="match status" value="1"/>
</dbReference>
<dbReference type="InterPro" id="IPR000649">
    <property type="entry name" value="IF-2B-related"/>
</dbReference>
<evidence type="ECO:0000313" key="12">
    <source>
        <dbReference type="EMBL" id="CAD8958777.1"/>
    </source>
</evidence>
<gene>
    <name evidence="12" type="ORF">HAND00432_LOCUS13316</name>
    <name evidence="11" type="ORF">HAND1043_LOCUS24133</name>
</gene>
<evidence type="ECO:0000256" key="3">
    <source>
        <dbReference type="ARBA" id="ARBA00022490"/>
    </source>
</evidence>
<dbReference type="PANTHER" id="PTHR45859">
    <property type="entry name" value="TRANSLATION INITIATION FACTOR EIF-2B SUBUNIT BETA"/>
    <property type="match status" value="1"/>
</dbReference>
<comment type="similarity">
    <text evidence="2 9">Belongs to the eIF-2B alpha/beta/delta subunits family.</text>
</comment>
<dbReference type="PANTHER" id="PTHR45859:SF1">
    <property type="entry name" value="TRANSLATION INITIATION FACTOR EIF-2B SUBUNIT BETA"/>
    <property type="match status" value="1"/>
</dbReference>
<dbReference type="GO" id="GO:0005829">
    <property type="term" value="C:cytosol"/>
    <property type="evidence" value="ECO:0007669"/>
    <property type="project" value="UniProtKB-SubCell"/>
</dbReference>
<evidence type="ECO:0000256" key="5">
    <source>
        <dbReference type="ARBA" id="ARBA00022917"/>
    </source>
</evidence>
<dbReference type="InterPro" id="IPR037171">
    <property type="entry name" value="NagB/RpiA_transferase-like"/>
</dbReference>
<evidence type="ECO:0000256" key="6">
    <source>
        <dbReference type="ARBA" id="ARBA00044122"/>
    </source>
</evidence>
<evidence type="ECO:0000256" key="4">
    <source>
        <dbReference type="ARBA" id="ARBA00022540"/>
    </source>
</evidence>
<evidence type="ECO:0000313" key="11">
    <source>
        <dbReference type="EMBL" id="CAD8757619.1"/>
    </source>
</evidence>
<evidence type="ECO:0000256" key="8">
    <source>
        <dbReference type="ARBA" id="ARBA00046432"/>
    </source>
</evidence>
<dbReference type="InterPro" id="IPR042529">
    <property type="entry name" value="IF_2B-like_C"/>
</dbReference>
<keyword evidence="5" id="KW-0648">Protein biosynthesis</keyword>
<dbReference type="GO" id="GO:0005085">
    <property type="term" value="F:guanyl-nucleotide exchange factor activity"/>
    <property type="evidence" value="ECO:0007669"/>
    <property type="project" value="TreeGrafter"/>
</dbReference>
<dbReference type="InterPro" id="IPR051855">
    <property type="entry name" value="eIF2B_beta_subunit"/>
</dbReference>
<evidence type="ECO:0000256" key="7">
    <source>
        <dbReference type="ARBA" id="ARBA00044228"/>
    </source>
</evidence>